<dbReference type="PANTHER" id="PTHR43461">
    <property type="entry name" value="TRANSMEMBRANE PROTEIN 256"/>
    <property type="match status" value="1"/>
</dbReference>
<keyword evidence="3 6" id="KW-0812">Transmembrane</keyword>
<evidence type="ECO:0000256" key="7">
    <source>
        <dbReference type="SAM" id="SignalP"/>
    </source>
</evidence>
<dbReference type="RefSeq" id="WP_127693548.1">
    <property type="nucleotide sequence ID" value="NZ_SACQ01000002.1"/>
</dbReference>
<proteinExistence type="inferred from homology"/>
<dbReference type="Pfam" id="PF04241">
    <property type="entry name" value="DUF423"/>
    <property type="match status" value="1"/>
</dbReference>
<dbReference type="PANTHER" id="PTHR43461:SF1">
    <property type="entry name" value="TRANSMEMBRANE PROTEIN 256"/>
    <property type="match status" value="1"/>
</dbReference>
<dbReference type="Proteomes" id="UP000282818">
    <property type="component" value="Unassembled WGS sequence"/>
</dbReference>
<evidence type="ECO:0000313" key="8">
    <source>
        <dbReference type="EMBL" id="RVU31689.1"/>
    </source>
</evidence>
<keyword evidence="9" id="KW-1185">Reference proteome</keyword>
<keyword evidence="4 6" id="KW-1133">Transmembrane helix</keyword>
<dbReference type="InterPro" id="IPR006696">
    <property type="entry name" value="DUF423"/>
</dbReference>
<comment type="caution">
    <text evidence="8">The sequence shown here is derived from an EMBL/GenBank/DDBJ whole genome shotgun (WGS) entry which is preliminary data.</text>
</comment>
<evidence type="ECO:0000256" key="4">
    <source>
        <dbReference type="ARBA" id="ARBA00022989"/>
    </source>
</evidence>
<keyword evidence="7" id="KW-0732">Signal</keyword>
<dbReference type="GO" id="GO:0005886">
    <property type="term" value="C:plasma membrane"/>
    <property type="evidence" value="ECO:0007669"/>
    <property type="project" value="TreeGrafter"/>
</dbReference>
<feature type="transmembrane region" description="Helical" evidence="6">
    <location>
        <begin position="43"/>
        <end position="61"/>
    </location>
</feature>
<feature type="chain" id="PRO_5019518257" evidence="7">
    <location>
        <begin position="25"/>
        <end position="130"/>
    </location>
</feature>
<evidence type="ECO:0000256" key="2">
    <source>
        <dbReference type="ARBA" id="ARBA00009694"/>
    </source>
</evidence>
<comment type="subcellular location">
    <subcellularLocation>
        <location evidence="1">Membrane</location>
        <topology evidence="1">Multi-pass membrane protein</topology>
    </subcellularLocation>
</comment>
<organism evidence="8 9">
    <name type="scientific">Neptunomonas marina</name>
    <dbReference type="NCBI Taxonomy" id="1815562"/>
    <lineage>
        <taxon>Bacteria</taxon>
        <taxon>Pseudomonadati</taxon>
        <taxon>Pseudomonadota</taxon>
        <taxon>Gammaproteobacteria</taxon>
        <taxon>Oceanospirillales</taxon>
        <taxon>Oceanospirillaceae</taxon>
        <taxon>Neptunomonas</taxon>
    </lineage>
</organism>
<evidence type="ECO:0000256" key="5">
    <source>
        <dbReference type="ARBA" id="ARBA00023136"/>
    </source>
</evidence>
<sequence length="130" mass="13716">MPANIYAACAAISAAIAVSMGAFAAHGLKSILSAYQLDIIDTGVQYQFYHALALLVVAWMHQQRPARLLKLSAGAFLVGTLCFSGSLYLLALTGIRGLGVITPIGGVAFIIGWFMVATHCWQNKGNTDAS</sequence>
<name>A0A437QBC4_9GAMM</name>
<dbReference type="AlphaFoldDB" id="A0A437QBC4"/>
<evidence type="ECO:0000313" key="9">
    <source>
        <dbReference type="Proteomes" id="UP000282818"/>
    </source>
</evidence>
<feature type="transmembrane region" description="Helical" evidence="6">
    <location>
        <begin position="97"/>
        <end position="116"/>
    </location>
</feature>
<evidence type="ECO:0000256" key="3">
    <source>
        <dbReference type="ARBA" id="ARBA00022692"/>
    </source>
</evidence>
<evidence type="ECO:0000256" key="1">
    <source>
        <dbReference type="ARBA" id="ARBA00004141"/>
    </source>
</evidence>
<dbReference type="EMBL" id="SACQ01000002">
    <property type="protein sequence ID" value="RVU31689.1"/>
    <property type="molecule type" value="Genomic_DNA"/>
</dbReference>
<reference evidence="8 9" key="1">
    <citation type="submission" date="2019-01" db="EMBL/GenBank/DDBJ databases">
        <authorList>
            <person name="Chen W.-M."/>
        </authorList>
    </citation>
    <scope>NUCLEOTIDE SEQUENCE [LARGE SCALE GENOMIC DNA]</scope>
    <source>
        <strain evidence="8 9">HPM-16</strain>
    </source>
</reference>
<gene>
    <name evidence="8" type="ORF">EOE65_06850</name>
</gene>
<keyword evidence="5 6" id="KW-0472">Membrane</keyword>
<protein>
    <submittedName>
        <fullName evidence="8">DUF423 domain-containing protein</fullName>
    </submittedName>
</protein>
<evidence type="ECO:0000256" key="6">
    <source>
        <dbReference type="SAM" id="Phobius"/>
    </source>
</evidence>
<feature type="transmembrane region" description="Helical" evidence="6">
    <location>
        <begin position="68"/>
        <end position="91"/>
    </location>
</feature>
<accession>A0A437QBC4</accession>
<comment type="similarity">
    <text evidence="2">Belongs to the UPF0382 family.</text>
</comment>
<feature type="signal peptide" evidence="7">
    <location>
        <begin position="1"/>
        <end position="24"/>
    </location>
</feature>